<name>A0AAD7MLG5_9AGAR</name>
<dbReference type="AlphaFoldDB" id="A0AAD7MLG5"/>
<dbReference type="GO" id="GO:0016491">
    <property type="term" value="F:oxidoreductase activity"/>
    <property type="evidence" value="ECO:0007669"/>
    <property type="project" value="UniProtKB-KW"/>
</dbReference>
<accession>A0AAD7MLG5</accession>
<dbReference type="EMBL" id="JARKIB010000228">
    <property type="protein sequence ID" value="KAJ7721625.1"/>
    <property type="molecule type" value="Genomic_DNA"/>
</dbReference>
<dbReference type="Proteomes" id="UP001215598">
    <property type="component" value="Unassembled WGS sequence"/>
</dbReference>
<dbReference type="PANTHER" id="PTHR43157:SF31">
    <property type="entry name" value="PHOSPHATIDYLINOSITOL-GLYCAN BIOSYNTHESIS CLASS F PROTEIN"/>
    <property type="match status" value="1"/>
</dbReference>
<gene>
    <name evidence="2" type="ORF">B0H16DRAFT_1602341</name>
</gene>
<sequence>MKLSMWAMVKGQFNILPPVSEADLAGKTVLVLGANTGLGFEASKHFAQSRGQAALEELQAKTGYKKAELWIVDLAEFADKFEQDGGRLNILVENAARAQLKYESTKDGWESSLQVNCLATPLVALRLLPRMMQTARQHATVGARVSATIHFNGVGEVTRCV</sequence>
<organism evidence="2 3">
    <name type="scientific">Mycena metata</name>
    <dbReference type="NCBI Taxonomy" id="1033252"/>
    <lineage>
        <taxon>Eukaryota</taxon>
        <taxon>Fungi</taxon>
        <taxon>Dikarya</taxon>
        <taxon>Basidiomycota</taxon>
        <taxon>Agaricomycotina</taxon>
        <taxon>Agaricomycetes</taxon>
        <taxon>Agaricomycetidae</taxon>
        <taxon>Agaricales</taxon>
        <taxon>Marasmiineae</taxon>
        <taxon>Mycenaceae</taxon>
        <taxon>Mycena</taxon>
    </lineage>
</organism>
<dbReference type="InterPro" id="IPR036291">
    <property type="entry name" value="NAD(P)-bd_dom_sf"/>
</dbReference>
<dbReference type="SUPFAM" id="SSF51735">
    <property type="entry name" value="NAD(P)-binding Rossmann-fold domains"/>
    <property type="match status" value="1"/>
</dbReference>
<proteinExistence type="predicted"/>
<comment type="caution">
    <text evidence="2">The sequence shown here is derived from an EMBL/GenBank/DDBJ whole genome shotgun (WGS) entry which is preliminary data.</text>
</comment>
<dbReference type="Gene3D" id="3.40.50.720">
    <property type="entry name" value="NAD(P)-binding Rossmann-like Domain"/>
    <property type="match status" value="1"/>
</dbReference>
<evidence type="ECO:0000313" key="2">
    <source>
        <dbReference type="EMBL" id="KAJ7721625.1"/>
    </source>
</evidence>
<keyword evidence="1" id="KW-0560">Oxidoreductase</keyword>
<keyword evidence="3" id="KW-1185">Reference proteome</keyword>
<dbReference type="InterPro" id="IPR002347">
    <property type="entry name" value="SDR_fam"/>
</dbReference>
<protein>
    <submittedName>
        <fullName evidence="2">Uncharacterized protein</fullName>
    </submittedName>
</protein>
<dbReference type="Pfam" id="PF00106">
    <property type="entry name" value="adh_short"/>
    <property type="match status" value="1"/>
</dbReference>
<evidence type="ECO:0000313" key="3">
    <source>
        <dbReference type="Proteomes" id="UP001215598"/>
    </source>
</evidence>
<dbReference type="PANTHER" id="PTHR43157">
    <property type="entry name" value="PHOSPHATIDYLINOSITOL-GLYCAN BIOSYNTHESIS CLASS F PROTEIN-RELATED"/>
    <property type="match status" value="1"/>
</dbReference>
<evidence type="ECO:0000256" key="1">
    <source>
        <dbReference type="ARBA" id="ARBA00023002"/>
    </source>
</evidence>
<reference evidence="2" key="1">
    <citation type="submission" date="2023-03" db="EMBL/GenBank/DDBJ databases">
        <title>Massive genome expansion in bonnet fungi (Mycena s.s.) driven by repeated elements and novel gene families across ecological guilds.</title>
        <authorList>
            <consortium name="Lawrence Berkeley National Laboratory"/>
            <person name="Harder C.B."/>
            <person name="Miyauchi S."/>
            <person name="Viragh M."/>
            <person name="Kuo A."/>
            <person name="Thoen E."/>
            <person name="Andreopoulos B."/>
            <person name="Lu D."/>
            <person name="Skrede I."/>
            <person name="Drula E."/>
            <person name="Henrissat B."/>
            <person name="Morin E."/>
            <person name="Kohler A."/>
            <person name="Barry K."/>
            <person name="LaButti K."/>
            <person name="Morin E."/>
            <person name="Salamov A."/>
            <person name="Lipzen A."/>
            <person name="Mereny Z."/>
            <person name="Hegedus B."/>
            <person name="Baldrian P."/>
            <person name="Stursova M."/>
            <person name="Weitz H."/>
            <person name="Taylor A."/>
            <person name="Grigoriev I.V."/>
            <person name="Nagy L.G."/>
            <person name="Martin F."/>
            <person name="Kauserud H."/>
        </authorList>
    </citation>
    <scope>NUCLEOTIDE SEQUENCE</scope>
    <source>
        <strain evidence="2">CBHHK182m</strain>
    </source>
</reference>